<comment type="caution">
    <text evidence="1">The sequence shown here is derived from an EMBL/GenBank/DDBJ whole genome shotgun (WGS) entry which is preliminary data.</text>
</comment>
<keyword evidence="2" id="KW-1185">Reference proteome</keyword>
<organism evidence="1 2">
    <name type="scientific">Gracilariopsis chorda</name>
    <dbReference type="NCBI Taxonomy" id="448386"/>
    <lineage>
        <taxon>Eukaryota</taxon>
        <taxon>Rhodophyta</taxon>
        <taxon>Florideophyceae</taxon>
        <taxon>Rhodymeniophycidae</taxon>
        <taxon>Gracilariales</taxon>
        <taxon>Gracilariaceae</taxon>
        <taxon>Gracilariopsis</taxon>
    </lineage>
</organism>
<reference evidence="1 2" key="1">
    <citation type="journal article" date="2018" name="Mol. Biol. Evol.">
        <title>Analysis of the draft genome of the red seaweed Gracilariopsis chorda provides insights into genome size evolution in Rhodophyta.</title>
        <authorList>
            <person name="Lee J."/>
            <person name="Yang E.C."/>
            <person name="Graf L."/>
            <person name="Yang J.H."/>
            <person name="Qiu H."/>
            <person name="Zel Zion U."/>
            <person name="Chan C.X."/>
            <person name="Stephens T.G."/>
            <person name="Weber A.P.M."/>
            <person name="Boo G.H."/>
            <person name="Boo S.M."/>
            <person name="Kim K.M."/>
            <person name="Shin Y."/>
            <person name="Jung M."/>
            <person name="Lee S.J."/>
            <person name="Yim H.S."/>
            <person name="Lee J.H."/>
            <person name="Bhattacharya D."/>
            <person name="Yoon H.S."/>
        </authorList>
    </citation>
    <scope>NUCLEOTIDE SEQUENCE [LARGE SCALE GENOMIC DNA]</scope>
    <source>
        <strain evidence="1 2">SKKU-2015</strain>
        <tissue evidence="1">Whole body</tissue>
    </source>
</reference>
<dbReference type="EMBL" id="NBIV01000168">
    <property type="protein sequence ID" value="PXF42312.1"/>
    <property type="molecule type" value="Genomic_DNA"/>
</dbReference>
<dbReference type="AlphaFoldDB" id="A0A2V3IJR1"/>
<gene>
    <name evidence="1" type="ORF">BWQ96_07947</name>
</gene>
<evidence type="ECO:0000313" key="1">
    <source>
        <dbReference type="EMBL" id="PXF42312.1"/>
    </source>
</evidence>
<protein>
    <submittedName>
        <fullName evidence="1">Uncharacterized protein</fullName>
    </submittedName>
</protein>
<name>A0A2V3IJR1_9FLOR</name>
<proteinExistence type="predicted"/>
<sequence>MAVVDIQVRGQDDFLGVDDGCPADIIYKAAMPIDPSKAHTWLPHFA</sequence>
<dbReference type="Proteomes" id="UP000247409">
    <property type="component" value="Unassembled WGS sequence"/>
</dbReference>
<evidence type="ECO:0000313" key="2">
    <source>
        <dbReference type="Proteomes" id="UP000247409"/>
    </source>
</evidence>
<accession>A0A2V3IJR1</accession>